<name>A0ABY6G5F2_9BURK</name>
<sequence>MNRPTFIVYVDDAEHASPLLASLATSFEATGPRWLLVACAPRVTHRASKWASHRTRENWRNQWADKLFAQLAPSLQCANAPAPADVTQLLARQPLPELLAELQQAYGQVQVVDARRPKREAPAPQQQQRWGPSGLIAGMGSLLAWMMEEAMV</sequence>
<keyword evidence="2" id="KW-1185">Reference proteome</keyword>
<proteinExistence type="predicted"/>
<accession>A0ABY6G5F2</accession>
<protein>
    <recommendedName>
        <fullName evidence="3">Universal stress protein family protein</fullName>
    </recommendedName>
</protein>
<reference evidence="1" key="1">
    <citation type="submission" date="2022-09" db="EMBL/GenBank/DDBJ databases">
        <title>The complete genome of Acidovorax sp. 5MLIR.</title>
        <authorList>
            <person name="Liu L."/>
            <person name="Yue J."/>
            <person name="Yang F."/>
            <person name="Yuan J."/>
            <person name="Li L."/>
        </authorList>
    </citation>
    <scope>NUCLEOTIDE SEQUENCE</scope>
    <source>
        <strain evidence="1">5MLIR</strain>
    </source>
</reference>
<evidence type="ECO:0000313" key="2">
    <source>
        <dbReference type="Proteomes" id="UP001162800"/>
    </source>
</evidence>
<dbReference type="EMBL" id="CP106881">
    <property type="protein sequence ID" value="UYG50233.1"/>
    <property type="molecule type" value="Genomic_DNA"/>
</dbReference>
<dbReference type="Proteomes" id="UP001162800">
    <property type="component" value="Chromosome"/>
</dbReference>
<organism evidence="1 2">
    <name type="scientific">Comamonas endophytica</name>
    <dbReference type="NCBI Taxonomy" id="2949090"/>
    <lineage>
        <taxon>Bacteria</taxon>
        <taxon>Pseudomonadati</taxon>
        <taxon>Pseudomonadota</taxon>
        <taxon>Betaproteobacteria</taxon>
        <taxon>Burkholderiales</taxon>
        <taxon>Comamonadaceae</taxon>
        <taxon>Comamonas</taxon>
    </lineage>
</organism>
<dbReference type="RefSeq" id="WP_231042806.1">
    <property type="nucleotide sequence ID" value="NZ_CP106881.1"/>
</dbReference>
<evidence type="ECO:0008006" key="3">
    <source>
        <dbReference type="Google" id="ProtNLM"/>
    </source>
</evidence>
<evidence type="ECO:0000313" key="1">
    <source>
        <dbReference type="EMBL" id="UYG50233.1"/>
    </source>
</evidence>
<gene>
    <name evidence="1" type="ORF">M9799_08885</name>
</gene>